<feature type="non-terminal residue" evidence="1">
    <location>
        <position position="640"/>
    </location>
</feature>
<evidence type="ECO:0000313" key="1">
    <source>
        <dbReference type="EMBL" id="SVB27182.1"/>
    </source>
</evidence>
<gene>
    <name evidence="1" type="ORF">METZ01_LOCUS180036</name>
</gene>
<organism evidence="1">
    <name type="scientific">marine metagenome</name>
    <dbReference type="NCBI Taxonomy" id="408172"/>
    <lineage>
        <taxon>unclassified sequences</taxon>
        <taxon>metagenomes</taxon>
        <taxon>ecological metagenomes</taxon>
    </lineage>
</organism>
<dbReference type="AlphaFoldDB" id="A0A382CN27"/>
<protein>
    <recommendedName>
        <fullName evidence="2">PilC beta-propeller domain-containing protein</fullName>
    </recommendedName>
</protein>
<sequence>ILETPFKTNRQRLIELVNELPADGFTPITSTMLEAANYWRGDNVDFGLSRGNRRESRVSHPATYCSAANSCNGATINSSTNAFGVKKNGSVSSCNITVNPNSNSCKGRFIKGNPNYISPFNVAIECATNHQVLLTDGGAFLGNSGSVKNKIKSKISESSCFANNDTFKRASDDLNTYNNEHELCAVDLVKFMHEEDQSSAIPNKQIVKTHTIGFDLNKPSAIRFLIDMANVGGGDFYSAANAGQLVTVFENILTQVKNDPTSFVAPALATNAFNRLLSRDEVYFGLFTPNLAKAWEGNVKKYRICVASGSCSLGTILDANDVEAIDSSNDKFKDTAQGIWSAAPGTVVIDGKATTQGGAGHEIVDFTAQTFYTDQNNAGFPTSASGTSLDGIGFKLNSGNWFSSDFSSMRSAICPTPSTSVGSECEKRMLFLLGKKSNTNPDTDINANQRWSVNDVLHSSPVVLTYNGFDTTNDNNIDSFIDKVIYGTNDGALHMVNGETGVEEWRFMPSDFWGQQQGIFANGEGNHLYGLDVTPTVQVIDTDNDGVIETSAPNNDKIRAFVSSRRGNSNIYALDLSADISLTTDTVVPRFMWRIEGGVGDFSRLGQTWSQPTIATIAIDTGTTIENREVLIFGGGYDTA</sequence>
<evidence type="ECO:0008006" key="2">
    <source>
        <dbReference type="Google" id="ProtNLM"/>
    </source>
</evidence>
<dbReference type="SUPFAM" id="SSF50998">
    <property type="entry name" value="Quinoprotein alcohol dehydrogenase-like"/>
    <property type="match status" value="1"/>
</dbReference>
<reference evidence="1" key="1">
    <citation type="submission" date="2018-05" db="EMBL/GenBank/DDBJ databases">
        <authorList>
            <person name="Lanie J.A."/>
            <person name="Ng W.-L."/>
            <person name="Kazmierczak K.M."/>
            <person name="Andrzejewski T.M."/>
            <person name="Davidsen T.M."/>
            <person name="Wayne K.J."/>
            <person name="Tettelin H."/>
            <person name="Glass J.I."/>
            <person name="Rusch D."/>
            <person name="Podicherti R."/>
            <person name="Tsui H.-C.T."/>
            <person name="Winkler M.E."/>
        </authorList>
    </citation>
    <scope>NUCLEOTIDE SEQUENCE</scope>
</reference>
<name>A0A382CN27_9ZZZZ</name>
<dbReference type="InterPro" id="IPR015943">
    <property type="entry name" value="WD40/YVTN_repeat-like_dom_sf"/>
</dbReference>
<dbReference type="InterPro" id="IPR011047">
    <property type="entry name" value="Quinoprotein_ADH-like_sf"/>
</dbReference>
<dbReference type="EMBL" id="UINC01035181">
    <property type="protein sequence ID" value="SVB27182.1"/>
    <property type="molecule type" value="Genomic_DNA"/>
</dbReference>
<accession>A0A382CN27</accession>
<proteinExistence type="predicted"/>
<dbReference type="Gene3D" id="2.130.10.10">
    <property type="entry name" value="YVTN repeat-like/Quinoprotein amine dehydrogenase"/>
    <property type="match status" value="1"/>
</dbReference>
<feature type="non-terminal residue" evidence="1">
    <location>
        <position position="1"/>
    </location>
</feature>